<accession>F8GVY4</accession>
<dbReference type="GeneID" id="34311709"/>
<evidence type="ECO:0000313" key="3">
    <source>
        <dbReference type="EMBL" id="AEI81626.1"/>
    </source>
</evidence>
<reference evidence="3 4" key="1">
    <citation type="journal article" date="2011" name="J. Bacteriol.">
        <title>Complete genome sequence of the type strain Cupriavidus necator N-1.</title>
        <authorList>
            <person name="Poehlein A."/>
            <person name="Kusian B."/>
            <person name="Friedrich B."/>
            <person name="Daniel R."/>
            <person name="Bowien B."/>
        </authorList>
    </citation>
    <scope>NUCLEOTIDE SEQUENCE [LARGE SCALE GENOMIC DNA]</scope>
    <source>
        <strain evidence="4">ATCC 43291 / DSM 13513 / CCUG 52238 / LMG 8453 / N-1</strain>
        <plasmid evidence="3 4">pBB1</plasmid>
    </source>
</reference>
<evidence type="ECO:0000256" key="1">
    <source>
        <dbReference type="SAM" id="MobiDB-lite"/>
    </source>
</evidence>
<name>F8GVY4_CUPNN</name>
<dbReference type="AlphaFoldDB" id="F8GVY4"/>
<dbReference type="Proteomes" id="UP000006798">
    <property type="component" value="Plasmid pBB1"/>
</dbReference>
<dbReference type="EMBL" id="CP002879">
    <property type="protein sequence ID" value="AEI81626.1"/>
    <property type="molecule type" value="Genomic_DNA"/>
</dbReference>
<feature type="signal peptide" evidence="2">
    <location>
        <begin position="1"/>
        <end position="24"/>
    </location>
</feature>
<gene>
    <name evidence="3" type="ordered locus">CNE_BB1p01990</name>
</gene>
<feature type="region of interest" description="Disordered" evidence="1">
    <location>
        <begin position="103"/>
        <end position="129"/>
    </location>
</feature>
<dbReference type="RefSeq" id="WP_013958683.1">
    <property type="nucleotide sequence ID" value="NC_015727.1"/>
</dbReference>
<dbReference type="HOGENOM" id="CLU_111114_0_0_4"/>
<geneLocation type="plasmid" evidence="3 4">
    <name>pBB1</name>
</geneLocation>
<dbReference type="KEGG" id="cnc:CNE_BB1p01990"/>
<keyword evidence="2" id="KW-0732">Signal</keyword>
<sequence length="197" mass="20755">MRMRRILSTLATLALLTQPVIASAQETTGQSMTAPGKAAFSQTVKETTTVVGIDPATRIITLKGSKGVSNLVAGEEVRNFDQLKVGDKVVAEYKQALSLDLKKGGGSVAGQTERESADRTPLGAKPGGSATREVTLVASVVAVDTRRQLVTLRGPKGNTVDLNVKDPDQLKNIKKGDQVQAVYTEAVVVSVEPASKK</sequence>
<evidence type="ECO:0000256" key="2">
    <source>
        <dbReference type="SAM" id="SignalP"/>
    </source>
</evidence>
<evidence type="ECO:0000313" key="4">
    <source>
        <dbReference type="Proteomes" id="UP000006798"/>
    </source>
</evidence>
<organism evidence="3 4">
    <name type="scientific">Cupriavidus necator (strain ATCC 43291 / DSM 13513 / CCUG 52238 / LMG 8453 / N-1)</name>
    <name type="common">Ralstonia eutropha</name>
    <dbReference type="NCBI Taxonomy" id="1042878"/>
    <lineage>
        <taxon>Bacteria</taxon>
        <taxon>Pseudomonadati</taxon>
        <taxon>Pseudomonadota</taxon>
        <taxon>Betaproteobacteria</taxon>
        <taxon>Burkholderiales</taxon>
        <taxon>Burkholderiaceae</taxon>
        <taxon>Cupriavidus</taxon>
    </lineage>
</organism>
<feature type="chain" id="PRO_5003372045" description="DUF5666 domain-containing protein" evidence="2">
    <location>
        <begin position="25"/>
        <end position="197"/>
    </location>
</feature>
<evidence type="ECO:0008006" key="5">
    <source>
        <dbReference type="Google" id="ProtNLM"/>
    </source>
</evidence>
<proteinExistence type="predicted"/>
<keyword evidence="3" id="KW-0614">Plasmid</keyword>
<protein>
    <recommendedName>
        <fullName evidence="5">DUF5666 domain-containing protein</fullName>
    </recommendedName>
</protein>